<organism evidence="1 2">
    <name type="scientific">Namhaeicola litoreus</name>
    <dbReference type="NCBI Taxonomy" id="1052145"/>
    <lineage>
        <taxon>Bacteria</taxon>
        <taxon>Pseudomonadati</taxon>
        <taxon>Bacteroidota</taxon>
        <taxon>Flavobacteriia</taxon>
        <taxon>Flavobacteriales</taxon>
        <taxon>Flavobacteriaceae</taxon>
        <taxon>Namhaeicola</taxon>
    </lineage>
</organism>
<accession>A0ABW3Y0B9</accession>
<dbReference type="RefSeq" id="WP_377176373.1">
    <property type="nucleotide sequence ID" value="NZ_JBHTMY010000002.1"/>
</dbReference>
<protein>
    <submittedName>
        <fullName evidence="1">Nitrous oxide reductase accessory protein NosL</fullName>
    </submittedName>
</protein>
<dbReference type="InterPro" id="IPR008719">
    <property type="entry name" value="N2O_reductase_NosL"/>
</dbReference>
<dbReference type="SUPFAM" id="SSF160387">
    <property type="entry name" value="NosL/MerB-like"/>
    <property type="match status" value="1"/>
</dbReference>
<reference evidence="2" key="1">
    <citation type="journal article" date="2019" name="Int. J. Syst. Evol. Microbiol.">
        <title>The Global Catalogue of Microorganisms (GCM) 10K type strain sequencing project: providing services to taxonomists for standard genome sequencing and annotation.</title>
        <authorList>
            <consortium name="The Broad Institute Genomics Platform"/>
            <consortium name="The Broad Institute Genome Sequencing Center for Infectious Disease"/>
            <person name="Wu L."/>
            <person name="Ma J."/>
        </authorList>
    </citation>
    <scope>NUCLEOTIDE SEQUENCE [LARGE SCALE GENOMIC DNA]</scope>
    <source>
        <strain evidence="2">CCUG 61485</strain>
    </source>
</reference>
<comment type="caution">
    <text evidence="1">The sequence shown here is derived from an EMBL/GenBank/DDBJ whole genome shotgun (WGS) entry which is preliminary data.</text>
</comment>
<dbReference type="PROSITE" id="PS51257">
    <property type="entry name" value="PROKAR_LIPOPROTEIN"/>
    <property type="match status" value="1"/>
</dbReference>
<dbReference type="Pfam" id="PF05573">
    <property type="entry name" value="NosL"/>
    <property type="match status" value="1"/>
</dbReference>
<evidence type="ECO:0000313" key="2">
    <source>
        <dbReference type="Proteomes" id="UP001597201"/>
    </source>
</evidence>
<name>A0ABW3Y0B9_9FLAO</name>
<proteinExistence type="predicted"/>
<evidence type="ECO:0000313" key="1">
    <source>
        <dbReference type="EMBL" id="MFD1314606.1"/>
    </source>
</evidence>
<gene>
    <name evidence="1" type="ORF">ACFQ39_03175</name>
</gene>
<keyword evidence="2" id="KW-1185">Reference proteome</keyword>
<dbReference type="PANTHER" id="PTHR41247">
    <property type="entry name" value="HTH-TYPE TRANSCRIPTIONAL REPRESSOR YCNK"/>
    <property type="match status" value="1"/>
</dbReference>
<dbReference type="Proteomes" id="UP001597201">
    <property type="component" value="Unassembled WGS sequence"/>
</dbReference>
<sequence>MKSKNFLGLAICCLMLSCSVKPEPIEFGKESCHFCKMTIVDEQHAAQMVSKKGKQFKYDAIECMLNDLSESKNSDEMAIFLVSSYGESNLTDAQKATYLISKEIKSPMGAFLSAFQSKEMADKTLTEVDGQLYTWQEIREKYGIE</sequence>
<dbReference type="PANTHER" id="PTHR41247:SF1">
    <property type="entry name" value="HTH-TYPE TRANSCRIPTIONAL REPRESSOR YCNK"/>
    <property type="match status" value="1"/>
</dbReference>
<dbReference type="EMBL" id="JBHTMY010000002">
    <property type="protein sequence ID" value="MFD1314606.1"/>
    <property type="molecule type" value="Genomic_DNA"/>
</dbReference>